<accession>A0A2M4D653</accession>
<protein>
    <submittedName>
        <fullName evidence="1">Putative secreted protein</fullName>
    </submittedName>
</protein>
<evidence type="ECO:0000313" key="1">
    <source>
        <dbReference type="EMBL" id="MBW73006.1"/>
    </source>
</evidence>
<sequence>MAIVSQGERVTGHRRSGLAGWLVLQVAASQSDMLTTKRPRGRQISPVAGLWPVAFGRAHTVCVCVVTKEDNHE</sequence>
<dbReference type="EMBL" id="GGFL01008828">
    <property type="protein sequence ID" value="MBW73006.1"/>
    <property type="molecule type" value="Transcribed_RNA"/>
</dbReference>
<reference evidence="1" key="1">
    <citation type="submission" date="2018-01" db="EMBL/GenBank/DDBJ databases">
        <title>An insight into the sialome of Amazonian anophelines.</title>
        <authorList>
            <person name="Ribeiro J.M."/>
            <person name="Scarpassa V."/>
            <person name="Calvo E."/>
        </authorList>
    </citation>
    <scope>NUCLEOTIDE SEQUENCE</scope>
</reference>
<organism evidence="1">
    <name type="scientific">Anopheles darlingi</name>
    <name type="common">Mosquito</name>
    <dbReference type="NCBI Taxonomy" id="43151"/>
    <lineage>
        <taxon>Eukaryota</taxon>
        <taxon>Metazoa</taxon>
        <taxon>Ecdysozoa</taxon>
        <taxon>Arthropoda</taxon>
        <taxon>Hexapoda</taxon>
        <taxon>Insecta</taxon>
        <taxon>Pterygota</taxon>
        <taxon>Neoptera</taxon>
        <taxon>Endopterygota</taxon>
        <taxon>Diptera</taxon>
        <taxon>Nematocera</taxon>
        <taxon>Culicoidea</taxon>
        <taxon>Culicidae</taxon>
        <taxon>Anophelinae</taxon>
        <taxon>Anopheles</taxon>
    </lineage>
</organism>
<dbReference type="AlphaFoldDB" id="A0A2M4D653"/>
<proteinExistence type="predicted"/>
<name>A0A2M4D653_ANODA</name>